<dbReference type="OrthoDB" id="5478262at2"/>
<feature type="transmembrane region" description="Helical" evidence="8">
    <location>
        <begin position="963"/>
        <end position="984"/>
    </location>
</feature>
<reference evidence="9 10" key="1">
    <citation type="submission" date="2017-06" db="EMBL/GenBank/DDBJ databases">
        <authorList>
            <person name="Kim H.J."/>
            <person name="Triplett B.A."/>
        </authorList>
    </citation>
    <scope>NUCLEOTIDE SEQUENCE [LARGE SCALE GENOMIC DNA]</scope>
    <source>
        <strain evidence="9 10">DSM 14713</strain>
    </source>
</reference>
<evidence type="ECO:0000256" key="8">
    <source>
        <dbReference type="SAM" id="Phobius"/>
    </source>
</evidence>
<dbReference type="EMBL" id="CP022163">
    <property type="protein sequence ID" value="ATB32727.1"/>
    <property type="molecule type" value="Genomic_DNA"/>
</dbReference>
<comment type="subcellular location">
    <subcellularLocation>
        <location evidence="1">Cell membrane</location>
        <topology evidence="1">Multi-pass membrane protein</topology>
    </subcellularLocation>
</comment>
<dbReference type="AlphaFoldDB" id="A0A250INI7"/>
<feature type="transmembrane region" description="Helical" evidence="8">
    <location>
        <begin position="914"/>
        <end position="936"/>
    </location>
</feature>
<evidence type="ECO:0000256" key="3">
    <source>
        <dbReference type="ARBA" id="ARBA00022448"/>
    </source>
</evidence>
<keyword evidence="6 8" id="KW-1133">Transmembrane helix</keyword>
<evidence type="ECO:0000256" key="1">
    <source>
        <dbReference type="ARBA" id="ARBA00004651"/>
    </source>
</evidence>
<evidence type="ECO:0000313" key="9">
    <source>
        <dbReference type="EMBL" id="ATB32727.1"/>
    </source>
</evidence>
<dbReference type="PANTHER" id="PTHR32063">
    <property type="match status" value="1"/>
</dbReference>
<dbReference type="PANTHER" id="PTHR32063:SF24">
    <property type="entry name" value="CATION EFFLUX SYSTEM (ACRB_ACRD_ACRF FAMILY)"/>
    <property type="match status" value="1"/>
</dbReference>
<feature type="transmembrane region" description="Helical" evidence="8">
    <location>
        <begin position="527"/>
        <end position="544"/>
    </location>
</feature>
<comment type="similarity">
    <text evidence="2">Belongs to the resistance-nodulation-cell division (RND) (TC 2.A.6) family.</text>
</comment>
<accession>A0A250INI7</accession>
<dbReference type="SUPFAM" id="SSF82693">
    <property type="entry name" value="Multidrug efflux transporter AcrB pore domain, PN1, PN2, PC1 and PC2 subdomains"/>
    <property type="match status" value="2"/>
</dbReference>
<feature type="transmembrane region" description="Helical" evidence="8">
    <location>
        <begin position="14"/>
        <end position="32"/>
    </location>
</feature>
<keyword evidence="7 8" id="KW-0472">Membrane</keyword>
<feature type="transmembrane region" description="Helical" evidence="8">
    <location>
        <begin position="468"/>
        <end position="494"/>
    </location>
</feature>
<protein>
    <submittedName>
        <fullName evidence="9">Heavy metal resistance protein CzcA</fullName>
    </submittedName>
</protein>
<dbReference type="Gene3D" id="3.30.70.1320">
    <property type="entry name" value="Multidrug efflux transporter AcrB pore domain like"/>
    <property type="match status" value="1"/>
</dbReference>
<evidence type="ECO:0000256" key="7">
    <source>
        <dbReference type="ARBA" id="ARBA00023136"/>
    </source>
</evidence>
<dbReference type="Gene3D" id="3.30.70.1440">
    <property type="entry name" value="Multidrug efflux transporter AcrB pore domain"/>
    <property type="match status" value="1"/>
</dbReference>
<evidence type="ECO:0000256" key="6">
    <source>
        <dbReference type="ARBA" id="ARBA00022989"/>
    </source>
</evidence>
<evidence type="ECO:0000313" key="10">
    <source>
        <dbReference type="Proteomes" id="UP000217289"/>
    </source>
</evidence>
<dbReference type="SUPFAM" id="SSF82714">
    <property type="entry name" value="Multidrug efflux transporter AcrB TolC docking domain, DN and DC subdomains"/>
    <property type="match status" value="2"/>
</dbReference>
<sequence length="1033" mass="109880">MITELVRASVKHRGLTLGLTGLFAVLAAILMARMELDALPDITTNQVLVLTLAPGMTPEEVERLVTRPVETSLGGIPGLERHRSLSRYGISSVTAVFGDDVDPLRARQWVQERLAALSGELPPGVEAPQLGPLTGGLGEIFHFTLNSPERTSAELLELAERRVAPLLRGVPGVVEVNSWGGQQRTLEVRADAVKLAQRGLTLERLRGALEDTSGSVPGASLAAGDRQVLVRAVARPPGPSELSGAVVLGEDGRAVRLADVAEVVPGALPRIGTATANGRGETVYVMVQMLRGANALDVMEALHARMDRVHDALPSDVRLDEVYDRSVLVRGTLRTVAKNLLEGGLLVVSVLFLLLGSFRAGLVVASAIPLSMLGAGVGMVLLGIPGNLMSLGAIDFGLLVDGAVVMVEAVFHALGHERPARGTWREKVSQVTGSVARPVFFSVLIILLVYVPVLALSGVDGKMFRPMALTVMMALATSLVLSLTFIPAAVSLVLRPEDVPEHPPLLVRFFDRVYRPLLERMVRHPQWVALAAVLLLALGTGLFLRAGSEFAPQLDEGDMVVQTTRAGDISLEAATREAQLLESVLLEHVPEVTQVVSRVGSPAVATDIMGLEQADVFIRLKPREAWRPGLTRDSLIQEMEGLLARDAPGSEPSFTQPIQMRFNELLGGSVTDVAVSVYGEELGELRRLAEQLASQVAQEPGAEDVRVLAPPEVSMLEVVPRPLDAARLGLSVREVLEAVQAVRTGLEVGATYDGAVRVPIVLRLAGTEGAFSLAELPLPVASGGVVPLSRVADVKLVSTPGLVNRDDGQRRLVVGFNVRGADLGSVVERARARVGSALRLPVGYRLEWGGQYETLTEATRRLSLVIPAVLVLIVLVLWLTFRRLRPALIIFTNVPFACVGGVVALLARGMPVSISAAIGFIALSGIAVLNGVVLMARLLHHEAEGVPVGEAVRLAAQERSRPVLMTALVAALGFVPMMLATGVGAEVQRPLATVVVGGLVTSTLLTLVILPSLYPWFSARRAREVPRPAEAAA</sequence>
<feature type="transmembrane region" description="Helical" evidence="8">
    <location>
        <begin position="364"/>
        <end position="384"/>
    </location>
</feature>
<dbReference type="Pfam" id="PF00873">
    <property type="entry name" value="ACR_tran"/>
    <property type="match status" value="1"/>
</dbReference>
<feature type="transmembrane region" description="Helical" evidence="8">
    <location>
        <begin position="435"/>
        <end position="456"/>
    </location>
</feature>
<dbReference type="Gene3D" id="1.20.1640.10">
    <property type="entry name" value="Multidrug efflux transporter AcrB transmembrane domain"/>
    <property type="match status" value="2"/>
</dbReference>
<dbReference type="Gene3D" id="3.30.70.1430">
    <property type="entry name" value="Multidrug efflux transporter AcrB pore domain"/>
    <property type="match status" value="2"/>
</dbReference>
<proteinExistence type="inferred from homology"/>
<dbReference type="KEGG" id="mbd:MEBOL_006216"/>
<dbReference type="InterPro" id="IPR004763">
    <property type="entry name" value="CusA-like"/>
</dbReference>
<keyword evidence="5 8" id="KW-0812">Transmembrane</keyword>
<keyword evidence="10" id="KW-1185">Reference proteome</keyword>
<name>A0A250INI7_9BACT</name>
<dbReference type="GO" id="GO:0008324">
    <property type="term" value="F:monoatomic cation transmembrane transporter activity"/>
    <property type="evidence" value="ECO:0007669"/>
    <property type="project" value="InterPro"/>
</dbReference>
<keyword evidence="4" id="KW-1003">Cell membrane</keyword>
<dbReference type="PRINTS" id="PR00702">
    <property type="entry name" value="ACRIFLAVINRP"/>
</dbReference>
<dbReference type="Gene3D" id="3.30.2090.10">
    <property type="entry name" value="Multidrug efflux transporter AcrB TolC docking domain, DN and DC subdomains"/>
    <property type="match status" value="2"/>
</dbReference>
<dbReference type="NCBIfam" id="TIGR00914">
    <property type="entry name" value="2A0601"/>
    <property type="match status" value="1"/>
</dbReference>
<dbReference type="Proteomes" id="UP000217289">
    <property type="component" value="Chromosome"/>
</dbReference>
<dbReference type="GO" id="GO:0005886">
    <property type="term" value="C:plasma membrane"/>
    <property type="evidence" value="ECO:0007669"/>
    <property type="project" value="UniProtKB-SubCell"/>
</dbReference>
<feature type="transmembrane region" description="Helical" evidence="8">
    <location>
        <begin position="396"/>
        <end position="415"/>
    </location>
</feature>
<feature type="transmembrane region" description="Helical" evidence="8">
    <location>
        <begin position="340"/>
        <end position="358"/>
    </location>
</feature>
<feature type="transmembrane region" description="Helical" evidence="8">
    <location>
        <begin position="887"/>
        <end position="907"/>
    </location>
</feature>
<feature type="transmembrane region" description="Helical" evidence="8">
    <location>
        <begin position="991"/>
        <end position="1014"/>
    </location>
</feature>
<evidence type="ECO:0000256" key="4">
    <source>
        <dbReference type="ARBA" id="ARBA00022475"/>
    </source>
</evidence>
<dbReference type="InterPro" id="IPR001036">
    <property type="entry name" value="Acrflvin-R"/>
</dbReference>
<dbReference type="InterPro" id="IPR027463">
    <property type="entry name" value="AcrB_DN_DC_subdom"/>
</dbReference>
<evidence type="ECO:0000256" key="2">
    <source>
        <dbReference type="ARBA" id="ARBA00010942"/>
    </source>
</evidence>
<dbReference type="GO" id="GO:0042910">
    <property type="term" value="F:xenobiotic transmembrane transporter activity"/>
    <property type="evidence" value="ECO:0007669"/>
    <property type="project" value="TreeGrafter"/>
</dbReference>
<organism evidence="9 10">
    <name type="scientific">Melittangium boletus DSM 14713</name>
    <dbReference type="NCBI Taxonomy" id="1294270"/>
    <lineage>
        <taxon>Bacteria</taxon>
        <taxon>Pseudomonadati</taxon>
        <taxon>Myxococcota</taxon>
        <taxon>Myxococcia</taxon>
        <taxon>Myxococcales</taxon>
        <taxon>Cystobacterineae</taxon>
        <taxon>Archangiaceae</taxon>
        <taxon>Melittangium</taxon>
    </lineage>
</organism>
<gene>
    <name evidence="9" type="ORF">MEBOL_006216</name>
</gene>
<dbReference type="RefSeq" id="WP_095980878.1">
    <property type="nucleotide sequence ID" value="NZ_CP022163.1"/>
</dbReference>
<feature type="transmembrane region" description="Helical" evidence="8">
    <location>
        <begin position="862"/>
        <end position="881"/>
    </location>
</feature>
<keyword evidence="3" id="KW-0813">Transport</keyword>
<dbReference type="SUPFAM" id="SSF82866">
    <property type="entry name" value="Multidrug efflux transporter AcrB transmembrane domain"/>
    <property type="match status" value="2"/>
</dbReference>
<evidence type="ECO:0000256" key="5">
    <source>
        <dbReference type="ARBA" id="ARBA00022692"/>
    </source>
</evidence>